<keyword evidence="1" id="KW-0175">Coiled coil</keyword>
<protein>
    <submittedName>
        <fullName evidence="3">Uncharacterized protein</fullName>
    </submittedName>
</protein>
<feature type="region of interest" description="Disordered" evidence="2">
    <location>
        <begin position="38"/>
        <end position="59"/>
    </location>
</feature>
<evidence type="ECO:0000256" key="1">
    <source>
        <dbReference type="SAM" id="Coils"/>
    </source>
</evidence>
<dbReference type="EMBL" id="CDHN01000001">
    <property type="protein sequence ID" value="CEJ79893.1"/>
    <property type="molecule type" value="Genomic_DNA"/>
</dbReference>
<name>A0A0A1SIC2_9HYPO</name>
<reference evidence="3 4" key="1">
    <citation type="journal article" date="2015" name="Genome Announc.">
        <title>Draft Genome Sequence and Gene Annotation of the Entomopathogenic Fungus Verticillium hemipterigenum.</title>
        <authorList>
            <person name="Horn F."/>
            <person name="Habel A."/>
            <person name="Scharf D.H."/>
            <person name="Dworschak J."/>
            <person name="Brakhage A.A."/>
            <person name="Guthke R."/>
            <person name="Hertweck C."/>
            <person name="Linde J."/>
        </authorList>
    </citation>
    <scope>NUCLEOTIDE SEQUENCE [LARGE SCALE GENOMIC DNA]</scope>
</reference>
<sequence length="163" mass="18022">MYGSYGSYSSMSARSAPIDIISSSRGRDHSCAFPSWPRRASLSESDAQEPPRATSYLSDDDLLFSCDDAVMSSSEDETNSIASTSSSTSSSPANFLNFPAAPVVEVALSDFDLQRQRLEKLEAQNQALRERERRKMVYKQQRRMAAMAAKKYKNLASMAPIAE</sequence>
<gene>
    <name evidence="3" type="ORF">VHEMI00106</name>
</gene>
<dbReference type="Proteomes" id="UP000039046">
    <property type="component" value="Unassembled WGS sequence"/>
</dbReference>
<organism evidence="3 4">
    <name type="scientific">[Torrubiella] hemipterigena</name>
    <dbReference type="NCBI Taxonomy" id="1531966"/>
    <lineage>
        <taxon>Eukaryota</taxon>
        <taxon>Fungi</taxon>
        <taxon>Dikarya</taxon>
        <taxon>Ascomycota</taxon>
        <taxon>Pezizomycotina</taxon>
        <taxon>Sordariomycetes</taxon>
        <taxon>Hypocreomycetidae</taxon>
        <taxon>Hypocreales</taxon>
        <taxon>Clavicipitaceae</taxon>
        <taxon>Clavicipitaceae incertae sedis</taxon>
        <taxon>'Torrubiella' clade</taxon>
    </lineage>
</organism>
<dbReference type="HOGENOM" id="CLU_119146_0_0_1"/>
<dbReference type="AlphaFoldDB" id="A0A0A1SIC2"/>
<dbReference type="OrthoDB" id="5294241at2759"/>
<keyword evidence="4" id="KW-1185">Reference proteome</keyword>
<dbReference type="STRING" id="1531966.A0A0A1SIC2"/>
<proteinExistence type="predicted"/>
<feature type="coiled-coil region" evidence="1">
    <location>
        <begin position="104"/>
        <end position="141"/>
    </location>
</feature>
<evidence type="ECO:0000256" key="2">
    <source>
        <dbReference type="SAM" id="MobiDB-lite"/>
    </source>
</evidence>
<accession>A0A0A1SIC2</accession>
<evidence type="ECO:0000313" key="3">
    <source>
        <dbReference type="EMBL" id="CEJ79893.1"/>
    </source>
</evidence>
<evidence type="ECO:0000313" key="4">
    <source>
        <dbReference type="Proteomes" id="UP000039046"/>
    </source>
</evidence>